<evidence type="ECO:0000313" key="3">
    <source>
        <dbReference type="Proteomes" id="UP000307362"/>
    </source>
</evidence>
<evidence type="ECO:0000313" key="2">
    <source>
        <dbReference type="EMBL" id="TMP83317.1"/>
    </source>
</evidence>
<dbReference type="OrthoDB" id="9804086at2"/>
<proteinExistence type="predicted"/>
<organism evidence="2 3">
    <name type="scientific">Pseudoalteromonas phenolica</name>
    <dbReference type="NCBI Taxonomy" id="161398"/>
    <lineage>
        <taxon>Bacteria</taxon>
        <taxon>Pseudomonadati</taxon>
        <taxon>Pseudomonadota</taxon>
        <taxon>Gammaproteobacteria</taxon>
        <taxon>Alteromonadales</taxon>
        <taxon>Pseudoalteromonadaceae</taxon>
        <taxon>Pseudoalteromonas</taxon>
    </lineage>
</organism>
<comment type="caution">
    <text evidence="2">The sequence shown here is derived from an EMBL/GenBank/DDBJ whole genome shotgun (WGS) entry which is preliminary data.</text>
</comment>
<dbReference type="InterPro" id="IPR029063">
    <property type="entry name" value="SAM-dependent_MTases_sf"/>
</dbReference>
<sequence>MTQQTLDYYAQNASAFANSTLHIDMGEFYNAFLPHLPSAEGCPNGLKPHILDAGCGSGRDALYFKNLGYKVTAIDACAELAEIASFHLEQPVYVKTFRQINDQNQYDGIWCCASLLHVVHRELPDRFTKLANALKSNGVLYVSFKYGEGERDINDRHYTNLTEESLKALIDAEPQLTLEKTWQSEDQRPERKGEIWLNGLIRKQTR</sequence>
<evidence type="ECO:0000259" key="1">
    <source>
        <dbReference type="Pfam" id="PF13649"/>
    </source>
</evidence>
<dbReference type="PANTHER" id="PTHR43464">
    <property type="entry name" value="METHYLTRANSFERASE"/>
    <property type="match status" value="1"/>
</dbReference>
<dbReference type="GO" id="GO:0032259">
    <property type="term" value="P:methylation"/>
    <property type="evidence" value="ECO:0007669"/>
    <property type="project" value="UniProtKB-KW"/>
</dbReference>
<protein>
    <submittedName>
        <fullName evidence="2">SAM-dependent methyltransferase</fullName>
    </submittedName>
</protein>
<dbReference type="AlphaFoldDB" id="A0A5S3YZS5"/>
<reference evidence="3" key="2">
    <citation type="submission" date="2019-06" db="EMBL/GenBank/DDBJ databases">
        <title>Co-occurence of chitin degradation, pigmentation and bioactivity in marine Pseudoalteromonas.</title>
        <authorList>
            <person name="Sonnenschein E.C."/>
            <person name="Bech P.K."/>
        </authorList>
    </citation>
    <scope>NUCLEOTIDE SEQUENCE [LARGE SCALE GENOMIC DNA]</scope>
    <source>
        <strain evidence="3">S1189</strain>
    </source>
</reference>
<dbReference type="Proteomes" id="UP000307362">
    <property type="component" value="Unassembled WGS sequence"/>
</dbReference>
<dbReference type="SUPFAM" id="SSF53335">
    <property type="entry name" value="S-adenosyl-L-methionine-dependent methyltransferases"/>
    <property type="match status" value="1"/>
</dbReference>
<reference evidence="2 3" key="1">
    <citation type="submission" date="2017-12" db="EMBL/GenBank/DDBJ databases">
        <authorList>
            <person name="Paulsen S."/>
            <person name="Gram L.K."/>
        </authorList>
    </citation>
    <scope>NUCLEOTIDE SEQUENCE [LARGE SCALE GENOMIC DNA]</scope>
    <source>
        <strain evidence="2 3">S1189</strain>
    </source>
</reference>
<name>A0A5S3YZS5_9GAMM</name>
<dbReference type="InterPro" id="IPR041698">
    <property type="entry name" value="Methyltransf_25"/>
</dbReference>
<dbReference type="RefSeq" id="WP_138566250.1">
    <property type="nucleotide sequence ID" value="NZ_PNCM01000007.1"/>
</dbReference>
<keyword evidence="2" id="KW-0808">Transferase</keyword>
<keyword evidence="2" id="KW-0489">Methyltransferase</keyword>
<dbReference type="PANTHER" id="PTHR43464:SF94">
    <property type="entry name" value="MALONYL-[ACYL-CARRIER PROTEIN] O-METHYLTRANSFERASE"/>
    <property type="match status" value="1"/>
</dbReference>
<gene>
    <name evidence="2" type="ORF">CWB73_02265</name>
</gene>
<dbReference type="Gene3D" id="3.40.50.150">
    <property type="entry name" value="Vaccinia Virus protein VP39"/>
    <property type="match status" value="1"/>
</dbReference>
<dbReference type="Pfam" id="PF13649">
    <property type="entry name" value="Methyltransf_25"/>
    <property type="match status" value="1"/>
</dbReference>
<dbReference type="EMBL" id="PNCM01000007">
    <property type="protein sequence ID" value="TMP83317.1"/>
    <property type="molecule type" value="Genomic_DNA"/>
</dbReference>
<dbReference type="CDD" id="cd02440">
    <property type="entry name" value="AdoMet_MTases"/>
    <property type="match status" value="1"/>
</dbReference>
<feature type="domain" description="Methyltransferase" evidence="1">
    <location>
        <begin position="50"/>
        <end position="138"/>
    </location>
</feature>
<dbReference type="GO" id="GO:0008168">
    <property type="term" value="F:methyltransferase activity"/>
    <property type="evidence" value="ECO:0007669"/>
    <property type="project" value="UniProtKB-KW"/>
</dbReference>
<accession>A0A5S3YZS5</accession>